<keyword evidence="1" id="KW-0456">Lyase</keyword>
<proteinExistence type="predicted"/>
<reference evidence="1" key="1">
    <citation type="submission" date="2022-07" db="EMBL/GenBank/DDBJ databases">
        <title>Phylogenomic reconstructions and comparative analyses of Kickxellomycotina fungi.</title>
        <authorList>
            <person name="Reynolds N.K."/>
            <person name="Stajich J.E."/>
            <person name="Barry K."/>
            <person name="Grigoriev I.V."/>
            <person name="Crous P."/>
            <person name="Smith M.E."/>
        </authorList>
    </citation>
    <scope>NUCLEOTIDE SEQUENCE</scope>
    <source>
        <strain evidence="1">Benny 63K</strain>
    </source>
</reference>
<evidence type="ECO:0000313" key="2">
    <source>
        <dbReference type="Proteomes" id="UP001150581"/>
    </source>
</evidence>
<evidence type="ECO:0000313" key="1">
    <source>
        <dbReference type="EMBL" id="KAJ1893196.1"/>
    </source>
</evidence>
<keyword evidence="1" id="KW-0346">Stress response</keyword>
<gene>
    <name evidence="1" type="primary">HSP31_1</name>
    <name evidence="1" type="ORF">LPJ66_005905</name>
</gene>
<dbReference type="EMBL" id="JANBPG010000871">
    <property type="protein sequence ID" value="KAJ1893196.1"/>
    <property type="molecule type" value="Genomic_DNA"/>
</dbReference>
<accession>A0ACC1ID20</accession>
<feature type="non-terminal residue" evidence="1">
    <location>
        <position position="103"/>
    </location>
</feature>
<name>A0ACC1ID20_9FUNG</name>
<protein>
    <submittedName>
        <fullName evidence="1">Plasma membrane heat shock protein</fullName>
        <ecNumber evidence="1">4.2.1.130</ecNumber>
    </submittedName>
</protein>
<dbReference type="Proteomes" id="UP001150581">
    <property type="component" value="Unassembled WGS sequence"/>
</dbReference>
<sequence length="103" mass="11495">MYPTTPPKRALLAITSYSGPFYPNGDPTGLFYTEALHPYTVLTEAGFTVDLASETGHYGMDPHSISKDFMNDSDFATYNDPNSEFSKKLAHLYKASELNPEDY</sequence>
<dbReference type="EC" id="4.2.1.130" evidence="1"/>
<keyword evidence="2" id="KW-1185">Reference proteome</keyword>
<organism evidence="1 2">
    <name type="scientific">Kickxella alabastrina</name>
    <dbReference type="NCBI Taxonomy" id="61397"/>
    <lineage>
        <taxon>Eukaryota</taxon>
        <taxon>Fungi</taxon>
        <taxon>Fungi incertae sedis</taxon>
        <taxon>Zoopagomycota</taxon>
        <taxon>Kickxellomycotina</taxon>
        <taxon>Kickxellomycetes</taxon>
        <taxon>Kickxellales</taxon>
        <taxon>Kickxellaceae</taxon>
        <taxon>Kickxella</taxon>
    </lineage>
</organism>
<comment type="caution">
    <text evidence="1">The sequence shown here is derived from an EMBL/GenBank/DDBJ whole genome shotgun (WGS) entry which is preliminary data.</text>
</comment>